<dbReference type="AlphaFoldDB" id="A0A9D4BNQ4"/>
<reference evidence="1" key="1">
    <citation type="journal article" date="2019" name="bioRxiv">
        <title>The Genome of the Zebra Mussel, Dreissena polymorpha: A Resource for Invasive Species Research.</title>
        <authorList>
            <person name="McCartney M.A."/>
            <person name="Auch B."/>
            <person name="Kono T."/>
            <person name="Mallez S."/>
            <person name="Zhang Y."/>
            <person name="Obille A."/>
            <person name="Becker A."/>
            <person name="Abrahante J.E."/>
            <person name="Garbe J."/>
            <person name="Badalamenti J.P."/>
            <person name="Herman A."/>
            <person name="Mangelson H."/>
            <person name="Liachko I."/>
            <person name="Sullivan S."/>
            <person name="Sone E.D."/>
            <person name="Koren S."/>
            <person name="Silverstein K.A.T."/>
            <person name="Beckman K.B."/>
            <person name="Gohl D.M."/>
        </authorList>
    </citation>
    <scope>NUCLEOTIDE SEQUENCE</scope>
    <source>
        <strain evidence="1">Duluth1</strain>
        <tissue evidence="1">Whole animal</tissue>
    </source>
</reference>
<evidence type="ECO:0000313" key="1">
    <source>
        <dbReference type="EMBL" id="KAH3710701.1"/>
    </source>
</evidence>
<dbReference type="Proteomes" id="UP000828390">
    <property type="component" value="Unassembled WGS sequence"/>
</dbReference>
<reference evidence="1" key="2">
    <citation type="submission" date="2020-11" db="EMBL/GenBank/DDBJ databases">
        <authorList>
            <person name="McCartney M.A."/>
            <person name="Auch B."/>
            <person name="Kono T."/>
            <person name="Mallez S."/>
            <person name="Becker A."/>
            <person name="Gohl D.M."/>
            <person name="Silverstein K.A.T."/>
            <person name="Koren S."/>
            <person name="Bechman K.B."/>
            <person name="Herman A."/>
            <person name="Abrahante J.E."/>
            <person name="Garbe J."/>
        </authorList>
    </citation>
    <scope>NUCLEOTIDE SEQUENCE</scope>
    <source>
        <strain evidence="1">Duluth1</strain>
        <tissue evidence="1">Whole animal</tissue>
    </source>
</reference>
<organism evidence="1 2">
    <name type="scientific">Dreissena polymorpha</name>
    <name type="common">Zebra mussel</name>
    <name type="synonym">Mytilus polymorpha</name>
    <dbReference type="NCBI Taxonomy" id="45954"/>
    <lineage>
        <taxon>Eukaryota</taxon>
        <taxon>Metazoa</taxon>
        <taxon>Spiralia</taxon>
        <taxon>Lophotrochozoa</taxon>
        <taxon>Mollusca</taxon>
        <taxon>Bivalvia</taxon>
        <taxon>Autobranchia</taxon>
        <taxon>Heteroconchia</taxon>
        <taxon>Euheterodonta</taxon>
        <taxon>Imparidentia</taxon>
        <taxon>Neoheterodontei</taxon>
        <taxon>Myida</taxon>
        <taxon>Dreissenoidea</taxon>
        <taxon>Dreissenidae</taxon>
        <taxon>Dreissena</taxon>
    </lineage>
</organism>
<name>A0A9D4BNQ4_DREPO</name>
<keyword evidence="2" id="KW-1185">Reference proteome</keyword>
<comment type="caution">
    <text evidence="1">The sequence shown here is derived from an EMBL/GenBank/DDBJ whole genome shotgun (WGS) entry which is preliminary data.</text>
</comment>
<protein>
    <submittedName>
        <fullName evidence="1">Uncharacterized protein</fullName>
    </submittedName>
</protein>
<dbReference type="EMBL" id="JAIWYP010000014">
    <property type="protein sequence ID" value="KAH3710701.1"/>
    <property type="molecule type" value="Genomic_DNA"/>
</dbReference>
<sequence>MNATYAINRPTPKLEVEFQEILQVKSAHFRFRQGSATPIDRHTRGLFGSSNDGATDILTRRLYHG</sequence>
<proteinExistence type="predicted"/>
<gene>
    <name evidence="1" type="ORF">DPMN_070193</name>
</gene>
<accession>A0A9D4BNQ4</accession>
<evidence type="ECO:0000313" key="2">
    <source>
        <dbReference type="Proteomes" id="UP000828390"/>
    </source>
</evidence>